<feature type="region of interest" description="Disordered" evidence="1">
    <location>
        <begin position="205"/>
        <end position="224"/>
    </location>
</feature>
<evidence type="ECO:0000256" key="1">
    <source>
        <dbReference type="SAM" id="MobiDB-lite"/>
    </source>
</evidence>
<proteinExistence type="predicted"/>
<dbReference type="Pfam" id="PF07969">
    <property type="entry name" value="Amidohydro_3"/>
    <property type="match status" value="1"/>
</dbReference>
<evidence type="ECO:0000313" key="5">
    <source>
        <dbReference type="EMBL" id="MXP39475.1"/>
    </source>
</evidence>
<feature type="domain" description="Amidohydrolase 3" evidence="3">
    <location>
        <begin position="339"/>
        <end position="405"/>
    </location>
</feature>
<feature type="compositionally biased region" description="Basic and acidic residues" evidence="1">
    <location>
        <begin position="205"/>
        <end position="221"/>
    </location>
</feature>
<dbReference type="SUPFAM" id="SSF51556">
    <property type="entry name" value="Metallo-dependent hydrolases"/>
    <property type="match status" value="1"/>
</dbReference>
<dbReference type="SUPFAM" id="SSF51338">
    <property type="entry name" value="Composite domain of metallo-dependent hydrolases"/>
    <property type="match status" value="1"/>
</dbReference>
<name>A0A6I4UQC3_9SPHN</name>
<dbReference type="GO" id="GO:0016810">
    <property type="term" value="F:hydrolase activity, acting on carbon-nitrogen (but not peptide) bonds"/>
    <property type="evidence" value="ECO:0007669"/>
    <property type="project" value="InterPro"/>
</dbReference>
<evidence type="ECO:0000256" key="2">
    <source>
        <dbReference type="SAM" id="SignalP"/>
    </source>
</evidence>
<dbReference type="PANTHER" id="PTHR43135">
    <property type="entry name" value="ALPHA-D-RIBOSE 1-METHYLPHOSPHONATE 5-TRIPHOSPHATE DIPHOSPHATASE"/>
    <property type="match status" value="1"/>
</dbReference>
<dbReference type="PANTHER" id="PTHR43135:SF3">
    <property type="entry name" value="ALPHA-D-RIBOSE 1-METHYLPHOSPHONATE 5-TRIPHOSPHATE DIPHOSPHATASE"/>
    <property type="match status" value="1"/>
</dbReference>
<evidence type="ECO:0000313" key="7">
    <source>
        <dbReference type="Proteomes" id="UP000548685"/>
    </source>
</evidence>
<keyword evidence="2" id="KW-0732">Signal</keyword>
<dbReference type="InterPro" id="IPR051781">
    <property type="entry name" value="Metallo-dep_Hydrolase"/>
</dbReference>
<dbReference type="OrthoDB" id="9802793at2"/>
<dbReference type="EMBL" id="WTYB01000002">
    <property type="protein sequence ID" value="MXP39475.1"/>
    <property type="molecule type" value="Genomic_DNA"/>
</dbReference>
<protein>
    <submittedName>
        <fullName evidence="5">Amidohydrolase family protein</fullName>
    </submittedName>
    <submittedName>
        <fullName evidence="4">Imidazolonepropionase-like amidohydrolase</fullName>
    </submittedName>
</protein>
<feature type="chain" id="PRO_5026205229" evidence="2">
    <location>
        <begin position="23"/>
        <end position="410"/>
    </location>
</feature>
<dbReference type="AlphaFoldDB" id="A0A6I4UQC3"/>
<dbReference type="InterPro" id="IPR013108">
    <property type="entry name" value="Amidohydro_3"/>
</dbReference>
<evidence type="ECO:0000313" key="4">
    <source>
        <dbReference type="EMBL" id="MBB3775420.1"/>
    </source>
</evidence>
<comment type="caution">
    <text evidence="5">The sequence shown here is derived from an EMBL/GenBank/DDBJ whole genome shotgun (WGS) entry which is preliminary data.</text>
</comment>
<reference evidence="4 7" key="2">
    <citation type="submission" date="2020-08" db="EMBL/GenBank/DDBJ databases">
        <title>Genomic Encyclopedia of Type Strains, Phase IV (KMG-IV): sequencing the most valuable type-strain genomes for metagenomic binning, comparative biology and taxonomic classification.</title>
        <authorList>
            <person name="Goeker M."/>
        </authorList>
    </citation>
    <scope>NUCLEOTIDE SEQUENCE [LARGE SCALE GENOMIC DNA]</scope>
    <source>
        <strain evidence="4 7">DSM 8510</strain>
    </source>
</reference>
<dbReference type="Gene3D" id="2.30.40.10">
    <property type="entry name" value="Urease, subunit C, domain 1"/>
    <property type="match status" value="1"/>
</dbReference>
<dbReference type="Proteomes" id="UP000430021">
    <property type="component" value="Unassembled WGS sequence"/>
</dbReference>
<gene>
    <name evidence="4" type="ORF">FHS52_001389</name>
    <name evidence="5" type="ORF">GRI59_12745</name>
</gene>
<keyword evidence="7" id="KW-1185">Reference proteome</keyword>
<evidence type="ECO:0000313" key="6">
    <source>
        <dbReference type="Proteomes" id="UP000430021"/>
    </source>
</evidence>
<dbReference type="Gene3D" id="3.20.20.140">
    <property type="entry name" value="Metal-dependent hydrolases"/>
    <property type="match status" value="1"/>
</dbReference>
<feature type="signal peptide" evidence="2">
    <location>
        <begin position="1"/>
        <end position="22"/>
    </location>
</feature>
<reference evidence="5 6" key="1">
    <citation type="submission" date="2019-12" db="EMBL/GenBank/DDBJ databases">
        <title>Genomic-based taxomic classification of the family Erythrobacteraceae.</title>
        <authorList>
            <person name="Xu L."/>
        </authorList>
    </citation>
    <scope>NUCLEOTIDE SEQUENCE [LARGE SCALE GENOMIC DNA]</scope>
    <source>
        <strain evidence="5 6">JCM 10282</strain>
    </source>
</reference>
<evidence type="ECO:0000259" key="3">
    <source>
        <dbReference type="Pfam" id="PF07969"/>
    </source>
</evidence>
<sequence length="410" mass="42380">MRIAGYCLAAASALALGTAAYAQDIAIRGGEVHTMAGPAITDGVVVIDDGKIVAVGPAASTPIPEGFTVIEAKVVTPGLVDARTVVGLAGYLNQEHDQDQLDESAPVQPQLRAIDAYNPGEALVAWLRGFGVTTIHTGHGPGALVSGQTMIAKTVGNTADAAVIVPRAMVAANLGPGALAEGGKAPGTRAKQIAMLRQALLAAKEGDAPKPAKKGEEKSGPDKPLSLEVQVMRDVLARKLPLLITAHRAQDIMSALRLRQEFGIDVVLDGAAEAYLLTNEIKAAGVKVILHPPMARQYGEFENASFTTGAALRAAGIPFAYQSGYEGYVPKTRVILFEAGVAAANGLAWNDALASITIDAARVIGLEKRVGSLEVGKDGDVALFDGDPFEYASHTVGVVIDGKVVSTATQ</sequence>
<organism evidence="5 6">
    <name type="scientific">Erythrobacter ramosus</name>
    <dbReference type="NCBI Taxonomy" id="35811"/>
    <lineage>
        <taxon>Bacteria</taxon>
        <taxon>Pseudomonadati</taxon>
        <taxon>Pseudomonadota</taxon>
        <taxon>Alphaproteobacteria</taxon>
        <taxon>Sphingomonadales</taxon>
        <taxon>Erythrobacteraceae</taxon>
        <taxon>Erythrobacter/Porphyrobacter group</taxon>
        <taxon>Erythrobacter</taxon>
    </lineage>
</organism>
<dbReference type="Proteomes" id="UP000548685">
    <property type="component" value="Unassembled WGS sequence"/>
</dbReference>
<keyword evidence="5" id="KW-0378">Hydrolase</keyword>
<dbReference type="InterPro" id="IPR011059">
    <property type="entry name" value="Metal-dep_hydrolase_composite"/>
</dbReference>
<accession>A0A6I4UQC3</accession>
<dbReference type="RefSeq" id="WP_160761508.1">
    <property type="nucleotide sequence ID" value="NZ_BAAADZ010000010.1"/>
</dbReference>
<dbReference type="InterPro" id="IPR032466">
    <property type="entry name" value="Metal_Hydrolase"/>
</dbReference>
<dbReference type="EMBL" id="JACICE010000002">
    <property type="protein sequence ID" value="MBB3775420.1"/>
    <property type="molecule type" value="Genomic_DNA"/>
</dbReference>